<protein>
    <recommendedName>
        <fullName evidence="2">diguanylate cyclase</fullName>
        <ecNumber evidence="2">2.7.7.65</ecNumber>
    </recommendedName>
</protein>
<accession>A0A0B4XET1</accession>
<keyword evidence="4 8" id="KW-0812">Transmembrane</keyword>
<dbReference type="EMBL" id="CP006880">
    <property type="protein sequence ID" value="AJD45163.1"/>
    <property type="molecule type" value="Genomic_DNA"/>
</dbReference>
<feature type="transmembrane region" description="Helical" evidence="8">
    <location>
        <begin position="160"/>
        <end position="183"/>
    </location>
</feature>
<evidence type="ECO:0000256" key="1">
    <source>
        <dbReference type="ARBA" id="ARBA00004651"/>
    </source>
</evidence>
<dbReference type="GO" id="GO:0052621">
    <property type="term" value="F:diguanylate cyclase activity"/>
    <property type="evidence" value="ECO:0007669"/>
    <property type="project" value="UniProtKB-EC"/>
</dbReference>
<comment type="subcellular location">
    <subcellularLocation>
        <location evidence="1">Cell membrane</location>
        <topology evidence="1">Multi-pass membrane protein</topology>
    </subcellularLocation>
</comment>
<keyword evidence="6 8" id="KW-0472">Membrane</keyword>
<evidence type="ECO:0000256" key="2">
    <source>
        <dbReference type="ARBA" id="ARBA00012528"/>
    </source>
</evidence>
<name>A0A0B4XET1_9HYPH</name>
<evidence type="ECO:0000256" key="8">
    <source>
        <dbReference type="SAM" id="Phobius"/>
    </source>
</evidence>
<feature type="transmembrane region" description="Helical" evidence="8">
    <location>
        <begin position="70"/>
        <end position="90"/>
    </location>
</feature>
<dbReference type="SUPFAM" id="SSF55073">
    <property type="entry name" value="Nucleotide cyclase"/>
    <property type="match status" value="1"/>
</dbReference>
<dbReference type="HOGENOM" id="CLU_000445_11_1_5"/>
<dbReference type="Gene3D" id="3.30.70.270">
    <property type="match status" value="1"/>
</dbReference>
<dbReference type="GO" id="GO:0043709">
    <property type="term" value="P:cell adhesion involved in single-species biofilm formation"/>
    <property type="evidence" value="ECO:0007669"/>
    <property type="project" value="TreeGrafter"/>
</dbReference>
<evidence type="ECO:0000313" key="11">
    <source>
        <dbReference type="Proteomes" id="UP000031368"/>
    </source>
</evidence>
<dbReference type="KEGG" id="rga:RGR602_PC01133"/>
<keyword evidence="10" id="KW-0614">Plasmid</keyword>
<feature type="transmembrane region" description="Helical" evidence="8">
    <location>
        <begin position="7"/>
        <end position="27"/>
    </location>
</feature>
<dbReference type="Pfam" id="PF07694">
    <property type="entry name" value="5TM-5TMR_LYT"/>
    <property type="match status" value="1"/>
</dbReference>
<feature type="domain" description="GGDEF" evidence="9">
    <location>
        <begin position="230"/>
        <end position="363"/>
    </location>
</feature>
<dbReference type="FunFam" id="3.30.70.270:FF:000001">
    <property type="entry name" value="Diguanylate cyclase domain protein"/>
    <property type="match status" value="1"/>
</dbReference>
<evidence type="ECO:0000313" key="10">
    <source>
        <dbReference type="EMBL" id="AJD45163.1"/>
    </source>
</evidence>
<dbReference type="InterPro" id="IPR011620">
    <property type="entry name" value="Sig_transdc_His_kinase_LytS_TM"/>
</dbReference>
<dbReference type="RefSeq" id="WP_040115433.1">
    <property type="nucleotide sequence ID" value="NZ_CP006880.1"/>
</dbReference>
<dbReference type="PROSITE" id="PS50887">
    <property type="entry name" value="GGDEF"/>
    <property type="match status" value="1"/>
</dbReference>
<dbReference type="InterPro" id="IPR000160">
    <property type="entry name" value="GGDEF_dom"/>
</dbReference>
<dbReference type="CDD" id="cd01949">
    <property type="entry name" value="GGDEF"/>
    <property type="match status" value="1"/>
</dbReference>
<comment type="catalytic activity">
    <reaction evidence="7">
        <text>2 GTP = 3',3'-c-di-GMP + 2 diphosphate</text>
        <dbReference type="Rhea" id="RHEA:24898"/>
        <dbReference type="ChEBI" id="CHEBI:33019"/>
        <dbReference type="ChEBI" id="CHEBI:37565"/>
        <dbReference type="ChEBI" id="CHEBI:58805"/>
        <dbReference type="EC" id="2.7.7.65"/>
    </reaction>
</comment>
<dbReference type="GO" id="GO:0071555">
    <property type="term" value="P:cell wall organization"/>
    <property type="evidence" value="ECO:0007669"/>
    <property type="project" value="InterPro"/>
</dbReference>
<gene>
    <name evidence="10" type="ORF">RGR602_PC01133</name>
</gene>
<feature type="transmembrane region" description="Helical" evidence="8">
    <location>
        <begin position="136"/>
        <end position="154"/>
    </location>
</feature>
<evidence type="ECO:0000256" key="4">
    <source>
        <dbReference type="ARBA" id="ARBA00022692"/>
    </source>
</evidence>
<dbReference type="EC" id="2.7.7.65" evidence="2"/>
<dbReference type="SMART" id="SM00267">
    <property type="entry name" value="GGDEF"/>
    <property type="match status" value="1"/>
</dbReference>
<feature type="transmembrane region" description="Helical" evidence="8">
    <location>
        <begin position="39"/>
        <end position="58"/>
    </location>
</feature>
<proteinExistence type="predicted"/>
<dbReference type="PANTHER" id="PTHR45138">
    <property type="entry name" value="REGULATORY COMPONENTS OF SENSORY TRANSDUCTION SYSTEM"/>
    <property type="match status" value="1"/>
</dbReference>
<dbReference type="Pfam" id="PF00990">
    <property type="entry name" value="GGDEF"/>
    <property type="match status" value="1"/>
</dbReference>
<dbReference type="PANTHER" id="PTHR45138:SF9">
    <property type="entry name" value="DIGUANYLATE CYCLASE DGCM-RELATED"/>
    <property type="match status" value="1"/>
</dbReference>
<dbReference type="GO" id="GO:0005886">
    <property type="term" value="C:plasma membrane"/>
    <property type="evidence" value="ECO:0007669"/>
    <property type="project" value="UniProtKB-SubCell"/>
</dbReference>
<dbReference type="GO" id="GO:1902201">
    <property type="term" value="P:negative regulation of bacterial-type flagellum-dependent cell motility"/>
    <property type="evidence" value="ECO:0007669"/>
    <property type="project" value="TreeGrafter"/>
</dbReference>
<evidence type="ECO:0000256" key="5">
    <source>
        <dbReference type="ARBA" id="ARBA00022989"/>
    </source>
</evidence>
<evidence type="ECO:0000259" key="9">
    <source>
        <dbReference type="PROSITE" id="PS50887"/>
    </source>
</evidence>
<feature type="transmembrane region" description="Helical" evidence="8">
    <location>
        <begin position="96"/>
        <end position="115"/>
    </location>
</feature>
<evidence type="ECO:0000256" key="6">
    <source>
        <dbReference type="ARBA" id="ARBA00023136"/>
    </source>
</evidence>
<keyword evidence="3" id="KW-1003">Cell membrane</keyword>
<sequence length="364" mass="39115">MEISEIVAAYIRVLALAVLVVYGYAWVIRTISQRLMRGVAAGLLFGLGGIFSMNDPIVMRPGLIYDARSILLVLSPLYAGPIGTIIAAAMMGAHRLVLGGVGATGGAVSVILVALSGYASTLIPRHRIGIGWGRSLLLGLATVSSFIVLVFLPPEIARDLFLSAAAPVMLANILGVLLLADLLEREKQRVRLVRVLENEASVDPLTKLPNRRVFQRAADRCVEEANNRGRPFSIVMLDVDHFKKINDTWGHNVGDTVLSRVADIIRRTVRKTDVAARYGGEEIIILLPETEEGDASIVAEKIRHAIESEDLIVDVTAVKVTVSIGVAAVDSSGTTIRAAIEAADRALYRAKTTGRNRVELATAA</sequence>
<organism evidence="10 11">
    <name type="scientific">Rhizobium gallicum bv. gallicum R602sp</name>
    <dbReference type="NCBI Taxonomy" id="1041138"/>
    <lineage>
        <taxon>Bacteria</taxon>
        <taxon>Pseudomonadati</taxon>
        <taxon>Pseudomonadota</taxon>
        <taxon>Alphaproteobacteria</taxon>
        <taxon>Hyphomicrobiales</taxon>
        <taxon>Rhizobiaceae</taxon>
        <taxon>Rhizobium/Agrobacterium group</taxon>
        <taxon>Rhizobium</taxon>
    </lineage>
</organism>
<dbReference type="InterPro" id="IPR029787">
    <property type="entry name" value="Nucleotide_cyclase"/>
</dbReference>
<keyword evidence="11" id="KW-1185">Reference proteome</keyword>
<dbReference type="GO" id="GO:0000155">
    <property type="term" value="F:phosphorelay sensor kinase activity"/>
    <property type="evidence" value="ECO:0007669"/>
    <property type="project" value="InterPro"/>
</dbReference>
<reference evidence="10 11" key="1">
    <citation type="submission" date="2013-11" db="EMBL/GenBank/DDBJ databases">
        <title>Complete genome sequence of Rhizobium gallicum bv. gallicum R602.</title>
        <authorList>
            <person name="Bustos P."/>
            <person name="Santamaria R.I."/>
            <person name="Lozano L."/>
            <person name="Acosta J.L."/>
            <person name="Ormeno-Orrillo E."/>
            <person name="Rogel M.A."/>
            <person name="Romero D."/>
            <person name="Cevallos M.A."/>
            <person name="Martinez-Romero E."/>
            <person name="Gonzalez V."/>
        </authorList>
    </citation>
    <scope>NUCLEOTIDE SEQUENCE [LARGE SCALE GENOMIC DNA]</scope>
    <source>
        <strain evidence="10 11">R602</strain>
        <plasmid evidence="10 11">pRgalR602c</plasmid>
    </source>
</reference>
<keyword evidence="5 8" id="KW-1133">Transmembrane helix</keyword>
<dbReference type="Proteomes" id="UP000031368">
    <property type="component" value="Plasmid pRgalR602c"/>
</dbReference>
<evidence type="ECO:0000256" key="3">
    <source>
        <dbReference type="ARBA" id="ARBA00022475"/>
    </source>
</evidence>
<dbReference type="InterPro" id="IPR050469">
    <property type="entry name" value="Diguanylate_Cyclase"/>
</dbReference>
<geneLocation type="plasmid" evidence="10 11">
    <name>pRgalR602c</name>
</geneLocation>
<dbReference type="InterPro" id="IPR043128">
    <property type="entry name" value="Rev_trsase/Diguanyl_cyclase"/>
</dbReference>
<evidence type="ECO:0000256" key="7">
    <source>
        <dbReference type="ARBA" id="ARBA00034247"/>
    </source>
</evidence>
<dbReference type="NCBIfam" id="TIGR00254">
    <property type="entry name" value="GGDEF"/>
    <property type="match status" value="1"/>
</dbReference>
<dbReference type="AlphaFoldDB" id="A0A0B4XET1"/>